<keyword evidence="2 5" id="KW-0808">Transferase</keyword>
<reference evidence="5 6" key="1">
    <citation type="journal article" date="2012" name="J. Bacteriol.">
        <title>Genome Sequence of the Alkane-Degrading Bacterium Alcanivorax hongdengensis Type Strain A-11-3.</title>
        <authorList>
            <person name="Lai Q."/>
            <person name="Shao Z."/>
        </authorList>
    </citation>
    <scope>NUCLEOTIDE SEQUENCE [LARGE SCALE GENOMIC DNA]</scope>
    <source>
        <strain evidence="5 6">A-11-3</strain>
    </source>
</reference>
<comment type="pathway">
    <text evidence="1">Lipid metabolism.</text>
</comment>
<dbReference type="RefSeq" id="WP_008929834.1">
    <property type="nucleotide sequence ID" value="NZ_AMRJ01000024.1"/>
</dbReference>
<dbReference type="Pfam" id="PF01553">
    <property type="entry name" value="Acyltransferase"/>
    <property type="match status" value="1"/>
</dbReference>
<dbReference type="GO" id="GO:0003841">
    <property type="term" value="F:1-acylglycerol-3-phosphate O-acyltransferase activity"/>
    <property type="evidence" value="ECO:0007669"/>
    <property type="project" value="TreeGrafter"/>
</dbReference>
<dbReference type="InterPro" id="IPR002123">
    <property type="entry name" value="Plipid/glycerol_acylTrfase"/>
</dbReference>
<feature type="domain" description="Phospholipid/glycerol acyltransferase" evidence="4">
    <location>
        <begin position="38"/>
        <end position="151"/>
    </location>
</feature>
<dbReference type="AlphaFoldDB" id="L0WCP9"/>
<dbReference type="PATRIC" id="fig|1177179.3.peg.2646"/>
<dbReference type="STRING" id="1177179.A11A3_13320"/>
<dbReference type="Proteomes" id="UP000010164">
    <property type="component" value="Unassembled WGS sequence"/>
</dbReference>
<protein>
    <submittedName>
        <fullName evidence="5">1-acyl-sn-glycerol-3-phosphate acyltransferase</fullName>
    </submittedName>
</protein>
<evidence type="ECO:0000313" key="6">
    <source>
        <dbReference type="Proteomes" id="UP000010164"/>
    </source>
</evidence>
<organism evidence="5 6">
    <name type="scientific">Alcanivorax hongdengensis A-11-3</name>
    <dbReference type="NCBI Taxonomy" id="1177179"/>
    <lineage>
        <taxon>Bacteria</taxon>
        <taxon>Pseudomonadati</taxon>
        <taxon>Pseudomonadota</taxon>
        <taxon>Gammaproteobacteria</taxon>
        <taxon>Oceanospirillales</taxon>
        <taxon>Alcanivoracaceae</taxon>
        <taxon>Alcanivorax</taxon>
    </lineage>
</organism>
<evidence type="ECO:0000313" key="5">
    <source>
        <dbReference type="EMBL" id="EKF73520.1"/>
    </source>
</evidence>
<evidence type="ECO:0000259" key="4">
    <source>
        <dbReference type="SMART" id="SM00563"/>
    </source>
</evidence>
<comment type="caution">
    <text evidence="5">The sequence shown here is derived from an EMBL/GenBank/DDBJ whole genome shotgun (WGS) entry which is preliminary data.</text>
</comment>
<dbReference type="SUPFAM" id="SSF69593">
    <property type="entry name" value="Glycerol-3-phosphate (1)-acyltransferase"/>
    <property type="match status" value="1"/>
</dbReference>
<evidence type="ECO:0000256" key="3">
    <source>
        <dbReference type="ARBA" id="ARBA00023315"/>
    </source>
</evidence>
<dbReference type="SMART" id="SM00563">
    <property type="entry name" value="PlsC"/>
    <property type="match status" value="1"/>
</dbReference>
<evidence type="ECO:0000256" key="2">
    <source>
        <dbReference type="ARBA" id="ARBA00022679"/>
    </source>
</evidence>
<gene>
    <name evidence="5" type="ORF">A11A3_13320</name>
</gene>
<evidence type="ECO:0000256" key="1">
    <source>
        <dbReference type="ARBA" id="ARBA00005189"/>
    </source>
</evidence>
<keyword evidence="3 5" id="KW-0012">Acyltransferase</keyword>
<dbReference type="GO" id="GO:0006654">
    <property type="term" value="P:phosphatidic acid biosynthetic process"/>
    <property type="evidence" value="ECO:0007669"/>
    <property type="project" value="TreeGrafter"/>
</dbReference>
<keyword evidence="6" id="KW-1185">Reference proteome</keyword>
<dbReference type="OrthoDB" id="9796839at2"/>
<dbReference type="eggNOG" id="COG0204">
    <property type="taxonomic scope" value="Bacteria"/>
</dbReference>
<dbReference type="EMBL" id="AMRJ01000024">
    <property type="protein sequence ID" value="EKF73520.1"/>
    <property type="molecule type" value="Genomic_DNA"/>
</dbReference>
<name>L0WCP9_9GAMM</name>
<dbReference type="PANTHER" id="PTHR10434:SF9">
    <property type="entry name" value="PHOSPHOLIPID_GLYCEROL ACYLTRANSFERASE DOMAIN-CONTAINING PROTEIN"/>
    <property type="match status" value="1"/>
</dbReference>
<sequence>MARHDTFPVPTTNGQRLSQFLLRRAGWTVTPFPEVDKAVIAGGPHTSNWDGALGLTTKVAIDLDAHIMIKDDLFKGPLGWLLRKLGAIAIDRSRSAGVVEQTVEQFDQHDSFYVVVAPEGTRTQASQWKTGFYHMAHQAGVPIVAAVADYRKKQVMFPLVLHPTGDLEQDLQRLYECFASVTPCHPDKLSAPVKAIWDQRQ</sequence>
<proteinExistence type="predicted"/>
<accession>L0WCP9</accession>
<dbReference type="PANTHER" id="PTHR10434">
    <property type="entry name" value="1-ACYL-SN-GLYCEROL-3-PHOSPHATE ACYLTRANSFERASE"/>
    <property type="match status" value="1"/>
</dbReference>